<dbReference type="AlphaFoldDB" id="A0A1I6K095"/>
<sequence length="69" mass="7233">MLSAAVLLATLVYALIGIVIFAVGFLLWDRLTPIDLWKEICVNQNSAIAILAGSVAIALALIISSAIHG</sequence>
<evidence type="ECO:0008006" key="10">
    <source>
        <dbReference type="Google" id="ProtNLM"/>
    </source>
</evidence>
<evidence type="ECO:0000313" key="9">
    <source>
        <dbReference type="Proteomes" id="UP000198824"/>
    </source>
</evidence>
<dbReference type="STRING" id="1166337.SAMN05192580_1162"/>
<evidence type="ECO:0000256" key="1">
    <source>
        <dbReference type="ARBA" id="ARBA00004651"/>
    </source>
</evidence>
<evidence type="ECO:0000256" key="6">
    <source>
        <dbReference type="ARBA" id="ARBA00023136"/>
    </source>
</evidence>
<dbReference type="InterPro" id="IPR007140">
    <property type="entry name" value="DUF350"/>
</dbReference>
<dbReference type="Pfam" id="PF03994">
    <property type="entry name" value="DUF350"/>
    <property type="match status" value="1"/>
</dbReference>
<dbReference type="RefSeq" id="WP_093312079.1">
    <property type="nucleotide sequence ID" value="NZ_FOZG01000001.1"/>
</dbReference>
<keyword evidence="4 7" id="KW-0812">Transmembrane</keyword>
<keyword evidence="3" id="KW-1003">Cell membrane</keyword>
<protein>
    <recommendedName>
        <fullName evidence="10">DUF350 domain-containing protein</fullName>
    </recommendedName>
</protein>
<evidence type="ECO:0000256" key="7">
    <source>
        <dbReference type="SAM" id="Phobius"/>
    </source>
</evidence>
<organism evidence="8 9">
    <name type="scientific">Sphingomonas jatrophae</name>
    <dbReference type="NCBI Taxonomy" id="1166337"/>
    <lineage>
        <taxon>Bacteria</taxon>
        <taxon>Pseudomonadati</taxon>
        <taxon>Pseudomonadota</taxon>
        <taxon>Alphaproteobacteria</taxon>
        <taxon>Sphingomonadales</taxon>
        <taxon>Sphingomonadaceae</taxon>
        <taxon>Sphingomonas</taxon>
    </lineage>
</organism>
<comment type="similarity">
    <text evidence="2">Belongs to the UPF0719 family.</text>
</comment>
<evidence type="ECO:0000256" key="2">
    <source>
        <dbReference type="ARBA" id="ARBA00005779"/>
    </source>
</evidence>
<name>A0A1I6K095_9SPHN</name>
<proteinExistence type="inferred from homology"/>
<dbReference type="OrthoDB" id="7580937at2"/>
<dbReference type="EMBL" id="FOZG01000001">
    <property type="protein sequence ID" value="SFR84659.1"/>
    <property type="molecule type" value="Genomic_DNA"/>
</dbReference>
<feature type="transmembrane region" description="Helical" evidence="7">
    <location>
        <begin position="48"/>
        <end position="67"/>
    </location>
</feature>
<dbReference type="Proteomes" id="UP000198824">
    <property type="component" value="Unassembled WGS sequence"/>
</dbReference>
<comment type="subcellular location">
    <subcellularLocation>
        <location evidence="1">Cell membrane</location>
        <topology evidence="1">Multi-pass membrane protein</topology>
    </subcellularLocation>
</comment>
<gene>
    <name evidence="8" type="ORF">SAMN05192580_1162</name>
</gene>
<keyword evidence="9" id="KW-1185">Reference proteome</keyword>
<accession>A0A1I6K095</accession>
<evidence type="ECO:0000313" key="8">
    <source>
        <dbReference type="EMBL" id="SFR84659.1"/>
    </source>
</evidence>
<reference evidence="8 9" key="1">
    <citation type="submission" date="2016-10" db="EMBL/GenBank/DDBJ databases">
        <authorList>
            <person name="de Groot N.N."/>
        </authorList>
    </citation>
    <scope>NUCLEOTIDE SEQUENCE [LARGE SCALE GENOMIC DNA]</scope>
    <source>
        <strain evidence="8 9">S5-249</strain>
    </source>
</reference>
<keyword evidence="5 7" id="KW-1133">Transmembrane helix</keyword>
<evidence type="ECO:0000256" key="3">
    <source>
        <dbReference type="ARBA" id="ARBA00022475"/>
    </source>
</evidence>
<keyword evidence="6 7" id="KW-0472">Membrane</keyword>
<evidence type="ECO:0000256" key="5">
    <source>
        <dbReference type="ARBA" id="ARBA00022989"/>
    </source>
</evidence>
<feature type="transmembrane region" description="Helical" evidence="7">
    <location>
        <begin position="6"/>
        <end position="28"/>
    </location>
</feature>
<evidence type="ECO:0000256" key="4">
    <source>
        <dbReference type="ARBA" id="ARBA00022692"/>
    </source>
</evidence>
<dbReference type="GO" id="GO:0005886">
    <property type="term" value="C:plasma membrane"/>
    <property type="evidence" value="ECO:0007669"/>
    <property type="project" value="UniProtKB-SubCell"/>
</dbReference>